<gene>
    <name evidence="1" type="ORF">K3G42_020811</name>
</gene>
<evidence type="ECO:0000313" key="2">
    <source>
        <dbReference type="Proteomes" id="UP000827872"/>
    </source>
</evidence>
<keyword evidence="2" id="KW-1185">Reference proteome</keyword>
<comment type="caution">
    <text evidence="1">The sequence shown here is derived from an EMBL/GenBank/DDBJ whole genome shotgun (WGS) entry which is preliminary data.</text>
</comment>
<evidence type="ECO:0000313" key="1">
    <source>
        <dbReference type="EMBL" id="KAH7995058.1"/>
    </source>
</evidence>
<accession>A0ACB8ER73</accession>
<organism evidence="1 2">
    <name type="scientific">Sphaerodactylus townsendi</name>
    <dbReference type="NCBI Taxonomy" id="933632"/>
    <lineage>
        <taxon>Eukaryota</taxon>
        <taxon>Metazoa</taxon>
        <taxon>Chordata</taxon>
        <taxon>Craniata</taxon>
        <taxon>Vertebrata</taxon>
        <taxon>Euteleostomi</taxon>
        <taxon>Lepidosauria</taxon>
        <taxon>Squamata</taxon>
        <taxon>Bifurcata</taxon>
        <taxon>Gekkota</taxon>
        <taxon>Sphaerodactylidae</taxon>
        <taxon>Sphaerodactylus</taxon>
    </lineage>
</organism>
<proteinExistence type="predicted"/>
<dbReference type="Proteomes" id="UP000827872">
    <property type="component" value="Linkage Group LG07"/>
</dbReference>
<dbReference type="EMBL" id="CM037620">
    <property type="protein sequence ID" value="KAH7995058.1"/>
    <property type="molecule type" value="Genomic_DNA"/>
</dbReference>
<reference evidence="1" key="1">
    <citation type="submission" date="2021-08" db="EMBL/GenBank/DDBJ databases">
        <title>The first chromosome-level gecko genome reveals the dynamic sex chromosomes of Neotropical dwarf geckos (Sphaerodactylidae: Sphaerodactylus).</title>
        <authorList>
            <person name="Pinto B.J."/>
            <person name="Keating S.E."/>
            <person name="Gamble T."/>
        </authorList>
    </citation>
    <scope>NUCLEOTIDE SEQUENCE</scope>
    <source>
        <strain evidence="1">TG3544</strain>
    </source>
</reference>
<name>A0ACB8ER73_9SAUR</name>
<sequence length="200" mass="22489">MFLMEQLPVDEAKEQQDLKALVRWQRLQDEMQNSEEDLQVLRPHRENTGKVSESGASVIKHGLNAEKTFLQVHYLKGYFLLRSFVGKAGEAVYFAFLRKFVQDFHGQLILSQWLFPPPLHSNGRSGCPDLLPASLPSVVVVAVPATCYKGPTGGGDESKVEEDLVIPRTLPDSSHKQPIVLNVITSHTDICYERIVLSYE</sequence>
<protein>
    <submittedName>
        <fullName evidence="1">Uncharacterized protein</fullName>
    </submittedName>
</protein>